<evidence type="ECO:0000313" key="1">
    <source>
        <dbReference type="EMBL" id="KAK0497459.1"/>
    </source>
</evidence>
<protein>
    <submittedName>
        <fullName evidence="1">Uncharacterized protein</fullName>
    </submittedName>
</protein>
<organism evidence="1 2">
    <name type="scientific">Armillaria luteobubalina</name>
    <dbReference type="NCBI Taxonomy" id="153913"/>
    <lineage>
        <taxon>Eukaryota</taxon>
        <taxon>Fungi</taxon>
        <taxon>Dikarya</taxon>
        <taxon>Basidiomycota</taxon>
        <taxon>Agaricomycotina</taxon>
        <taxon>Agaricomycetes</taxon>
        <taxon>Agaricomycetidae</taxon>
        <taxon>Agaricales</taxon>
        <taxon>Marasmiineae</taxon>
        <taxon>Physalacriaceae</taxon>
        <taxon>Armillaria</taxon>
    </lineage>
</organism>
<gene>
    <name evidence="1" type="ORF">EDD18DRAFT_1162306</name>
</gene>
<comment type="caution">
    <text evidence="1">The sequence shown here is derived from an EMBL/GenBank/DDBJ whole genome shotgun (WGS) entry which is preliminary data.</text>
</comment>
<dbReference type="EMBL" id="JAUEPU010000013">
    <property type="protein sequence ID" value="KAK0497459.1"/>
    <property type="molecule type" value="Genomic_DNA"/>
</dbReference>
<sequence>MFLSGMQRIVCGLQTAAGALLVHKTESAVRQDKTDDAQRTTVDVAHHQTWQDFLNLCLNQSTLISQGPFLLLMQSTSF</sequence>
<dbReference type="Proteomes" id="UP001175228">
    <property type="component" value="Unassembled WGS sequence"/>
</dbReference>
<name>A0AA39UU49_9AGAR</name>
<proteinExistence type="predicted"/>
<evidence type="ECO:0000313" key="2">
    <source>
        <dbReference type="Proteomes" id="UP001175228"/>
    </source>
</evidence>
<reference evidence="1" key="1">
    <citation type="submission" date="2023-06" db="EMBL/GenBank/DDBJ databases">
        <authorList>
            <consortium name="Lawrence Berkeley National Laboratory"/>
            <person name="Ahrendt S."/>
            <person name="Sahu N."/>
            <person name="Indic B."/>
            <person name="Wong-Bajracharya J."/>
            <person name="Merenyi Z."/>
            <person name="Ke H.-M."/>
            <person name="Monk M."/>
            <person name="Kocsube S."/>
            <person name="Drula E."/>
            <person name="Lipzen A."/>
            <person name="Balint B."/>
            <person name="Henrissat B."/>
            <person name="Andreopoulos B."/>
            <person name="Martin F.M."/>
            <person name="Harder C.B."/>
            <person name="Rigling D."/>
            <person name="Ford K.L."/>
            <person name="Foster G.D."/>
            <person name="Pangilinan J."/>
            <person name="Papanicolaou A."/>
            <person name="Barry K."/>
            <person name="LaButti K."/>
            <person name="Viragh M."/>
            <person name="Koriabine M."/>
            <person name="Yan M."/>
            <person name="Riley R."/>
            <person name="Champramary S."/>
            <person name="Plett K.L."/>
            <person name="Tsai I.J."/>
            <person name="Slot J."/>
            <person name="Sipos G."/>
            <person name="Plett J."/>
            <person name="Nagy L.G."/>
            <person name="Grigoriev I.V."/>
        </authorList>
    </citation>
    <scope>NUCLEOTIDE SEQUENCE</scope>
    <source>
        <strain evidence="1">HWK02</strain>
    </source>
</reference>
<accession>A0AA39UU49</accession>
<keyword evidence="2" id="KW-1185">Reference proteome</keyword>
<dbReference type="AlphaFoldDB" id="A0AA39UU49"/>